<evidence type="ECO:0000256" key="3">
    <source>
        <dbReference type="SAM" id="SignalP"/>
    </source>
</evidence>
<dbReference type="EMBL" id="CAJNOM010007469">
    <property type="protein sequence ID" value="CAF1675647.1"/>
    <property type="molecule type" value="Genomic_DNA"/>
</dbReference>
<evidence type="ECO:0000256" key="2">
    <source>
        <dbReference type="SAM" id="Phobius"/>
    </source>
</evidence>
<dbReference type="EMBL" id="CAJNOI010007040">
    <property type="protein sequence ID" value="CAF1584758.1"/>
    <property type="molecule type" value="Genomic_DNA"/>
</dbReference>
<dbReference type="Proteomes" id="UP000663877">
    <property type="component" value="Unassembled WGS sequence"/>
</dbReference>
<evidence type="ECO:0000313" key="6">
    <source>
        <dbReference type="Proteomes" id="UP000663832"/>
    </source>
</evidence>
<keyword evidence="2" id="KW-0472">Membrane</keyword>
<dbReference type="AlphaFoldDB" id="A0A815ZP56"/>
<evidence type="ECO:0000313" key="7">
    <source>
        <dbReference type="Proteomes" id="UP000663877"/>
    </source>
</evidence>
<keyword evidence="2" id="KW-1133">Transmembrane helix</keyword>
<keyword evidence="6" id="KW-1185">Reference proteome</keyword>
<evidence type="ECO:0000313" key="5">
    <source>
        <dbReference type="EMBL" id="CAF1675647.1"/>
    </source>
</evidence>
<reference evidence="4" key="1">
    <citation type="submission" date="2021-02" db="EMBL/GenBank/DDBJ databases">
        <authorList>
            <person name="Nowell W R."/>
        </authorList>
    </citation>
    <scope>NUCLEOTIDE SEQUENCE</scope>
</reference>
<accession>A0A815ZP56</accession>
<evidence type="ECO:0000256" key="1">
    <source>
        <dbReference type="SAM" id="MobiDB-lite"/>
    </source>
</evidence>
<protein>
    <submittedName>
        <fullName evidence="4">Uncharacterized protein</fullName>
    </submittedName>
</protein>
<proteinExistence type="predicted"/>
<keyword evidence="2" id="KW-0812">Transmembrane</keyword>
<keyword evidence="3" id="KW-0732">Signal</keyword>
<feature type="chain" id="PRO_5036229508" evidence="3">
    <location>
        <begin position="20"/>
        <end position="122"/>
    </location>
</feature>
<feature type="transmembrane region" description="Helical" evidence="2">
    <location>
        <begin position="35"/>
        <end position="57"/>
    </location>
</feature>
<feature type="region of interest" description="Disordered" evidence="1">
    <location>
        <begin position="91"/>
        <end position="122"/>
    </location>
</feature>
<gene>
    <name evidence="4" type="ORF">BJG266_LOCUS49056</name>
    <name evidence="5" type="ORF">QVE165_LOCUS66135</name>
</gene>
<feature type="signal peptide" evidence="3">
    <location>
        <begin position="1"/>
        <end position="19"/>
    </location>
</feature>
<comment type="caution">
    <text evidence="4">The sequence shown here is derived from an EMBL/GenBank/DDBJ whole genome shotgun (WGS) entry which is preliminary data.</text>
</comment>
<dbReference type="Proteomes" id="UP000663832">
    <property type="component" value="Unassembled WGS sequence"/>
</dbReference>
<evidence type="ECO:0000313" key="4">
    <source>
        <dbReference type="EMBL" id="CAF1584758.1"/>
    </source>
</evidence>
<sequence>MAAFFIFIISSIILNICSAKTHSSTNSGTSTTLIAILVPTATIGVTIIVIVIVCCCYKKAPWCCKQRMGVMPLATQQFLAQQQNQYAPPGFFQTTPYVQPPPYNQMSPYEKPTPYSQPIQTL</sequence>
<organism evidence="4 7">
    <name type="scientific">Adineta steineri</name>
    <dbReference type="NCBI Taxonomy" id="433720"/>
    <lineage>
        <taxon>Eukaryota</taxon>
        <taxon>Metazoa</taxon>
        <taxon>Spiralia</taxon>
        <taxon>Gnathifera</taxon>
        <taxon>Rotifera</taxon>
        <taxon>Eurotatoria</taxon>
        <taxon>Bdelloidea</taxon>
        <taxon>Adinetida</taxon>
        <taxon>Adinetidae</taxon>
        <taxon>Adineta</taxon>
    </lineage>
</organism>
<name>A0A815ZP56_9BILA</name>